<dbReference type="KEGG" id="kfl:Kfla_6812"/>
<dbReference type="HOGENOM" id="CLU_153937_0_0_11"/>
<protein>
    <submittedName>
        <fullName evidence="1">Uncharacterized protein</fullName>
    </submittedName>
</protein>
<gene>
    <name evidence="1" type="ordered locus">Kfla_6812</name>
</gene>
<reference evidence="1 2" key="2">
    <citation type="journal article" date="2010" name="Stand. Genomic Sci.">
        <title>Complete genome sequence of Kribbella flavida type strain (IFO 14399).</title>
        <authorList>
            <person name="Pukall R."/>
            <person name="Lapidus A."/>
            <person name="Glavina Del Rio T."/>
            <person name="Copeland A."/>
            <person name="Tice H."/>
            <person name="Cheng J.-F."/>
            <person name="Lucas S."/>
            <person name="Chen F."/>
            <person name="Nolan M."/>
            <person name="LaButti K."/>
            <person name="Pati A."/>
            <person name="Ivanova N."/>
            <person name="Mavrommatis K."/>
            <person name="Mikhailova N."/>
            <person name="Pitluck S."/>
            <person name="Bruce D."/>
            <person name="Goodwin L."/>
            <person name="Land M."/>
            <person name="Hauser L."/>
            <person name="Chang Y.-J."/>
            <person name="Jeffries C.D."/>
            <person name="Chen A."/>
            <person name="Palaniappan K."/>
            <person name="Chain P."/>
            <person name="Rohde M."/>
            <person name="Goeker M."/>
            <person name="Bristow J."/>
            <person name="Eisen J.A."/>
            <person name="Markowitz V."/>
            <person name="Hugenholtz P."/>
            <person name="Kyrpides N.C."/>
            <person name="Klenk H.-P."/>
            <person name="Brettin T."/>
        </authorList>
    </citation>
    <scope>NUCLEOTIDE SEQUENCE [LARGE SCALE GENOMIC DNA]</scope>
    <source>
        <strain evidence="2">DSM 17836 / JCM 10339 / NBRC 14399</strain>
    </source>
</reference>
<dbReference type="AlphaFoldDB" id="D2Q2A7"/>
<name>D2Q2A7_KRIFD</name>
<dbReference type="eggNOG" id="ENOG5033KNR">
    <property type="taxonomic scope" value="Bacteria"/>
</dbReference>
<dbReference type="OrthoDB" id="4803789at2"/>
<reference evidence="2" key="1">
    <citation type="submission" date="2009-09" db="EMBL/GenBank/DDBJ databases">
        <title>The complete genome of Kribbella flavida DSM 17836.</title>
        <authorList>
            <consortium name="US DOE Joint Genome Institute (JGI-PGF)"/>
            <person name="Lucas S."/>
            <person name="Copeland A."/>
            <person name="Lapidus A."/>
            <person name="Glavina del Rio T."/>
            <person name="Dalin E."/>
            <person name="Tice H."/>
            <person name="Bruce D."/>
            <person name="Goodwin L."/>
            <person name="Pitluck S."/>
            <person name="Kyrpides N."/>
            <person name="Mavromatis K."/>
            <person name="Ivanova N."/>
            <person name="Saunders E."/>
            <person name="Brettin T."/>
            <person name="Detter J.C."/>
            <person name="Han C."/>
            <person name="Larimer F."/>
            <person name="Land M."/>
            <person name="Hauser L."/>
            <person name="Markowitz V."/>
            <person name="Cheng J.-F."/>
            <person name="Hugenholtz P."/>
            <person name="Woyke T."/>
            <person name="Wu D."/>
            <person name="Pukall R."/>
            <person name="Klenk H.-P."/>
            <person name="Eisen J.A."/>
        </authorList>
    </citation>
    <scope>NUCLEOTIDE SEQUENCE [LARGE SCALE GENOMIC DNA]</scope>
    <source>
        <strain evidence="2">DSM 17836 / JCM 10339 / NBRC 14399</strain>
    </source>
</reference>
<dbReference type="RefSeq" id="WP_012924355.1">
    <property type="nucleotide sequence ID" value="NC_013729.1"/>
</dbReference>
<proteinExistence type="predicted"/>
<dbReference type="InterPro" id="IPR045778">
    <property type="entry name" value="DUF6204"/>
</dbReference>
<accession>D2Q2A7</accession>
<keyword evidence="2" id="KW-1185">Reference proteome</keyword>
<organism evidence="1 2">
    <name type="scientific">Kribbella flavida (strain DSM 17836 / JCM 10339 / NBRC 14399)</name>
    <dbReference type="NCBI Taxonomy" id="479435"/>
    <lineage>
        <taxon>Bacteria</taxon>
        <taxon>Bacillati</taxon>
        <taxon>Actinomycetota</taxon>
        <taxon>Actinomycetes</taxon>
        <taxon>Propionibacteriales</taxon>
        <taxon>Kribbellaceae</taxon>
        <taxon>Kribbella</taxon>
    </lineage>
</organism>
<evidence type="ECO:0000313" key="2">
    <source>
        <dbReference type="Proteomes" id="UP000007967"/>
    </source>
</evidence>
<dbReference type="STRING" id="479435.Kfla_6812"/>
<sequence length="111" mass="12691">MSDVRTYRVIVRGEFQGLDEQLRAKLLAELDAHDLLLATYRPEGFLSYDADLRPFSIRCQVVQPADRSDQDAIDTGLLTALQLLDDAGLRHHRLRATATCLEDVKINRRRK</sequence>
<evidence type="ECO:0000313" key="1">
    <source>
        <dbReference type="EMBL" id="ADB35803.1"/>
    </source>
</evidence>
<dbReference type="EMBL" id="CP001736">
    <property type="protein sequence ID" value="ADB35803.1"/>
    <property type="molecule type" value="Genomic_DNA"/>
</dbReference>
<dbReference type="Pfam" id="PF19707">
    <property type="entry name" value="DUF6204"/>
    <property type="match status" value="1"/>
</dbReference>
<dbReference type="Proteomes" id="UP000007967">
    <property type="component" value="Chromosome"/>
</dbReference>